<dbReference type="InterPro" id="IPR025269">
    <property type="entry name" value="SAM-like_dom"/>
</dbReference>
<dbReference type="Pfam" id="PF13102">
    <property type="entry name" value="Phage_int_SAM_5"/>
    <property type="match status" value="1"/>
</dbReference>
<dbReference type="InterPro" id="IPR013762">
    <property type="entry name" value="Integrase-like_cat_sf"/>
</dbReference>
<keyword evidence="6" id="KW-1185">Reference proteome</keyword>
<dbReference type="InterPro" id="IPR002104">
    <property type="entry name" value="Integrase_catalytic"/>
</dbReference>
<name>A0ABX9X633_9FLAO</name>
<evidence type="ECO:0000256" key="1">
    <source>
        <dbReference type="ARBA" id="ARBA00008857"/>
    </source>
</evidence>
<comment type="caution">
    <text evidence="5">The sequence shown here is derived from an EMBL/GenBank/DDBJ whole genome shotgun (WGS) entry which is preliminary data.</text>
</comment>
<dbReference type="EMBL" id="RJTW01000006">
    <property type="protein sequence ID" value="ROH91527.1"/>
    <property type="molecule type" value="Genomic_DNA"/>
</dbReference>
<organism evidence="5 6">
    <name type="scientific">Chryseobacterium cucumeris</name>
    <dbReference type="NCBI Taxonomy" id="1813611"/>
    <lineage>
        <taxon>Bacteria</taxon>
        <taxon>Pseudomonadati</taxon>
        <taxon>Bacteroidota</taxon>
        <taxon>Flavobacteriia</taxon>
        <taxon>Flavobacteriales</taxon>
        <taxon>Weeksellaceae</taxon>
        <taxon>Chryseobacterium group</taxon>
        <taxon>Chryseobacterium</taxon>
    </lineage>
</organism>
<dbReference type="PROSITE" id="PS51898">
    <property type="entry name" value="TYR_RECOMBINASE"/>
    <property type="match status" value="1"/>
</dbReference>
<gene>
    <name evidence="5" type="ORF">EGI15_13395</name>
</gene>
<evidence type="ECO:0000313" key="6">
    <source>
        <dbReference type="Proteomes" id="UP000281899"/>
    </source>
</evidence>
<reference evidence="5 6" key="1">
    <citation type="submission" date="2018-11" db="EMBL/GenBank/DDBJ databases">
        <title>Proposal to divide the Flavobacteriaceae and reorganize its genera based on Amino Acid Identity values calculated from whole genome sequences.</title>
        <authorList>
            <person name="Nicholson A.C."/>
            <person name="Gulvik C.A."/>
            <person name="Whitney A.M."/>
            <person name="Humrighouse B.W."/>
            <person name="Bell M."/>
            <person name="Holmes B."/>
            <person name="Steigerwalt A."/>
            <person name="Villarma A."/>
            <person name="Sheth M."/>
            <person name="Batra D."/>
            <person name="Pryor J."/>
            <person name="Bernardet J.-F."/>
            <person name="Hugo C."/>
            <person name="Kampfer P."/>
            <person name="Newman J."/>
            <person name="Mcquiston J.R."/>
        </authorList>
    </citation>
    <scope>NUCLEOTIDE SEQUENCE [LARGE SCALE GENOMIC DNA]</scope>
    <source>
        <strain evidence="5 6">G0235</strain>
    </source>
</reference>
<dbReference type="Pfam" id="PF17293">
    <property type="entry name" value="Arm-DNA-bind_5"/>
    <property type="match status" value="1"/>
</dbReference>
<evidence type="ECO:0000256" key="3">
    <source>
        <dbReference type="ARBA" id="ARBA00023172"/>
    </source>
</evidence>
<comment type="similarity">
    <text evidence="1">Belongs to the 'phage' integrase family.</text>
</comment>
<dbReference type="CDD" id="cd01185">
    <property type="entry name" value="INTN1_C_like"/>
    <property type="match status" value="1"/>
</dbReference>
<evidence type="ECO:0000256" key="2">
    <source>
        <dbReference type="ARBA" id="ARBA00023125"/>
    </source>
</evidence>
<dbReference type="SUPFAM" id="SSF56349">
    <property type="entry name" value="DNA breaking-rejoining enzymes"/>
    <property type="match status" value="1"/>
</dbReference>
<accession>A0ABX9X633</accession>
<keyword evidence="2" id="KW-0238">DNA-binding</keyword>
<dbReference type="Pfam" id="PF00589">
    <property type="entry name" value="Phage_integrase"/>
    <property type="match status" value="1"/>
</dbReference>
<dbReference type="InterPro" id="IPR035386">
    <property type="entry name" value="Arm-DNA-bind_5"/>
</dbReference>
<dbReference type="PANTHER" id="PTHR30349:SF41">
    <property type="entry name" value="INTEGRASE_RECOMBINASE PROTEIN MJ0367-RELATED"/>
    <property type="match status" value="1"/>
</dbReference>
<dbReference type="Proteomes" id="UP000281899">
    <property type="component" value="Unassembled WGS sequence"/>
</dbReference>
<dbReference type="InterPro" id="IPR010998">
    <property type="entry name" value="Integrase_recombinase_N"/>
</dbReference>
<proteinExistence type="inferred from homology"/>
<keyword evidence="3" id="KW-0233">DNA recombination</keyword>
<evidence type="ECO:0000259" key="4">
    <source>
        <dbReference type="PROSITE" id="PS51898"/>
    </source>
</evidence>
<dbReference type="InterPro" id="IPR050090">
    <property type="entry name" value="Tyrosine_recombinase_XerCD"/>
</dbReference>
<feature type="domain" description="Tyr recombinase" evidence="4">
    <location>
        <begin position="218"/>
        <end position="390"/>
    </location>
</feature>
<dbReference type="Gene3D" id="1.10.150.130">
    <property type="match status" value="1"/>
</dbReference>
<dbReference type="InterPro" id="IPR011010">
    <property type="entry name" value="DNA_brk_join_enz"/>
</dbReference>
<dbReference type="PANTHER" id="PTHR30349">
    <property type="entry name" value="PHAGE INTEGRASE-RELATED"/>
    <property type="match status" value="1"/>
</dbReference>
<dbReference type="Gene3D" id="1.10.443.10">
    <property type="entry name" value="Intergrase catalytic core"/>
    <property type="match status" value="1"/>
</dbReference>
<protein>
    <submittedName>
        <fullName evidence="5">Site-specific integrase</fullName>
    </submittedName>
</protein>
<evidence type="ECO:0000313" key="5">
    <source>
        <dbReference type="EMBL" id="ROH91527.1"/>
    </source>
</evidence>
<sequence>MNKEVTIKYYKMRKPIIKAIIRTDKADKKTGECPICIQIRMDGDKKRISIGEKIHPSHWDTDAGRAIGKGYGNLNKMIDKRKSDLEEFCADSIIAGYQLSFSDIDKFLNGTKNSNFYDVFDSIMEIKKPKICDDTKYKYATLRSRLKAFQPRISTSNIDVAFITRFDNYLKGLNIGDGGIYNHHKCLKCIISEANRYKKAKIEQPYGKDMFTIKTPKHKTVFLDEDEVVKFKGFKSDSILANTVRDMFLLSCYSGLRYSDLFSLKVSDIDFNKGIISKKMLKTKHNIDIPMNSQIKTLLLKYMVSQKSNTKIFREVSNQVGNSILKEIAKECKINKNITFHVGRHTFASYLVNNCNISLPIVSKLLGHVNIANTLIYTNSNINNLKNVMSNVRFG</sequence>